<evidence type="ECO:0000256" key="3">
    <source>
        <dbReference type="ARBA" id="ARBA00022019"/>
    </source>
</evidence>
<dbReference type="AlphaFoldDB" id="A0A177EI08"/>
<dbReference type="EMBL" id="LTDL01000019">
    <property type="protein sequence ID" value="OAG31356.1"/>
    <property type="molecule type" value="Genomic_DNA"/>
</dbReference>
<evidence type="ECO:0000256" key="2">
    <source>
        <dbReference type="ARBA" id="ARBA00008029"/>
    </source>
</evidence>
<proteinExistence type="inferred from homology"/>
<dbReference type="GO" id="GO:0005635">
    <property type="term" value="C:nuclear envelope"/>
    <property type="evidence" value="ECO:0007669"/>
    <property type="project" value="TreeGrafter"/>
</dbReference>
<dbReference type="GO" id="GO:0007094">
    <property type="term" value="P:mitotic spindle assembly checkpoint signaling"/>
    <property type="evidence" value="ECO:0007669"/>
    <property type="project" value="InterPro"/>
</dbReference>
<comment type="similarity">
    <text evidence="2">Belongs to the MAD1 family.</text>
</comment>
<evidence type="ECO:0000256" key="7">
    <source>
        <dbReference type="ARBA" id="ARBA00023306"/>
    </source>
</evidence>
<dbReference type="OrthoDB" id="331602at2759"/>
<protein>
    <recommendedName>
        <fullName evidence="3">Spindle assembly checkpoint component MAD1</fullName>
    </recommendedName>
</protein>
<dbReference type="PANTHER" id="PTHR23168">
    <property type="entry name" value="MITOTIC SPINDLE ASSEMBLY CHECKPOINT PROTEIN MAD1 MITOTIC ARREST DEFICIENT-LIKE PROTEIN 1"/>
    <property type="match status" value="1"/>
</dbReference>
<evidence type="ECO:0000256" key="1">
    <source>
        <dbReference type="ARBA" id="ARBA00004123"/>
    </source>
</evidence>
<keyword evidence="7" id="KW-0131">Cell cycle</keyword>
<dbReference type="Pfam" id="PF05557">
    <property type="entry name" value="MAD"/>
    <property type="match status" value="1"/>
</dbReference>
<evidence type="ECO:0000313" key="8">
    <source>
        <dbReference type="EMBL" id="OAG31356.1"/>
    </source>
</evidence>
<dbReference type="GO" id="GO:0000776">
    <property type="term" value="C:kinetochore"/>
    <property type="evidence" value="ECO:0007669"/>
    <property type="project" value="TreeGrafter"/>
</dbReference>
<evidence type="ECO:0000256" key="4">
    <source>
        <dbReference type="ARBA" id="ARBA00022618"/>
    </source>
</evidence>
<gene>
    <name evidence="8" type="ORF">NEDG_01834</name>
</gene>
<name>A0A177EI08_9MICR</name>
<dbReference type="GeneID" id="93648184"/>
<reference evidence="8 9" key="1">
    <citation type="submission" date="2016-02" db="EMBL/GenBank/DDBJ databases">
        <title>Discovery of a natural microsporidian pathogen with a broad tissue tropism in Caenorhabditis elegans.</title>
        <authorList>
            <person name="Luallen R.J."/>
            <person name="Reinke A.W."/>
            <person name="Tong L."/>
            <person name="Botts M.R."/>
            <person name="Felix M.-A."/>
            <person name="Troemel E.R."/>
        </authorList>
    </citation>
    <scope>NUCLEOTIDE SEQUENCE [LARGE SCALE GENOMIC DNA]</scope>
    <source>
        <strain evidence="8 9">JUm2807</strain>
    </source>
</reference>
<evidence type="ECO:0000313" key="9">
    <source>
        <dbReference type="Proteomes" id="UP000185944"/>
    </source>
</evidence>
<comment type="subcellular location">
    <subcellularLocation>
        <location evidence="1">Nucleus</location>
    </subcellularLocation>
</comment>
<dbReference type="PANTHER" id="PTHR23168:SF0">
    <property type="entry name" value="MITOTIC SPINDLE ASSEMBLY CHECKPOINT PROTEIN MAD1"/>
    <property type="match status" value="1"/>
</dbReference>
<dbReference type="Gene3D" id="3.30.457.60">
    <property type="match status" value="1"/>
</dbReference>
<dbReference type="GO" id="GO:0051315">
    <property type="term" value="P:attachment of mitotic spindle microtubules to kinetochore"/>
    <property type="evidence" value="ECO:0007669"/>
    <property type="project" value="TreeGrafter"/>
</dbReference>
<dbReference type="InterPro" id="IPR008672">
    <property type="entry name" value="Mad1"/>
</dbReference>
<evidence type="ECO:0000256" key="5">
    <source>
        <dbReference type="ARBA" id="ARBA00022776"/>
    </source>
</evidence>
<evidence type="ECO:0000256" key="6">
    <source>
        <dbReference type="ARBA" id="ARBA00023242"/>
    </source>
</evidence>
<dbReference type="VEuPathDB" id="MicrosporidiaDB:NEDG_01834"/>
<dbReference type="GO" id="GO:0051301">
    <property type="term" value="P:cell division"/>
    <property type="evidence" value="ECO:0007669"/>
    <property type="project" value="UniProtKB-KW"/>
</dbReference>
<dbReference type="Proteomes" id="UP000185944">
    <property type="component" value="Unassembled WGS sequence"/>
</dbReference>
<keyword evidence="5" id="KW-0498">Mitosis</keyword>
<dbReference type="RefSeq" id="XP_067545052.1">
    <property type="nucleotide sequence ID" value="XM_067689252.1"/>
</dbReference>
<keyword evidence="9" id="KW-1185">Reference proteome</keyword>
<dbReference type="STRING" id="1805483.A0A177EI08"/>
<accession>A0A177EI08</accession>
<comment type="caution">
    <text evidence="8">The sequence shown here is derived from an EMBL/GenBank/DDBJ whole genome shotgun (WGS) entry which is preliminary data.</text>
</comment>
<dbReference type="GO" id="GO:0072686">
    <property type="term" value="C:mitotic spindle"/>
    <property type="evidence" value="ECO:0007669"/>
    <property type="project" value="TreeGrafter"/>
</dbReference>
<sequence>MTEDLATKYRARLSNVIKTFGDIFGYEIEVKEDKIVLRSLYAFDEEDKIVLTMKENGGILVEANEFLRKLQKERILYLDKGRSLGAFLSAVTLSLFEKNTFQ</sequence>
<organism evidence="8 9">
    <name type="scientific">Nematocida displodere</name>
    <dbReference type="NCBI Taxonomy" id="1805483"/>
    <lineage>
        <taxon>Eukaryota</taxon>
        <taxon>Fungi</taxon>
        <taxon>Fungi incertae sedis</taxon>
        <taxon>Microsporidia</taxon>
        <taxon>Nematocida</taxon>
    </lineage>
</organism>
<keyword evidence="6" id="KW-0539">Nucleus</keyword>
<keyword evidence="4" id="KW-0132">Cell division</keyword>